<keyword evidence="9" id="KW-0496">Mitochondrion</keyword>
<evidence type="ECO:0000256" key="9">
    <source>
        <dbReference type="ARBA" id="ARBA00023128"/>
    </source>
</evidence>
<accession>A0A074RSR0</accession>
<keyword evidence="6" id="KW-0809">Transit peptide</keyword>
<evidence type="ECO:0000256" key="10">
    <source>
        <dbReference type="ARBA" id="ARBA00023136"/>
    </source>
</evidence>
<dbReference type="GO" id="GO:0006123">
    <property type="term" value="P:mitochondrial electron transport, cytochrome c to oxygen"/>
    <property type="evidence" value="ECO:0007669"/>
    <property type="project" value="InterPro"/>
</dbReference>
<evidence type="ECO:0000256" key="2">
    <source>
        <dbReference type="ARBA" id="ARBA00004673"/>
    </source>
</evidence>
<dbReference type="Pfam" id="PF02936">
    <property type="entry name" value="COX4"/>
    <property type="match status" value="1"/>
</dbReference>
<keyword evidence="8" id="KW-0560">Oxidoreductase</keyword>
<keyword evidence="7 11" id="KW-1133">Transmembrane helix</keyword>
<evidence type="ECO:0000256" key="7">
    <source>
        <dbReference type="ARBA" id="ARBA00022989"/>
    </source>
</evidence>
<dbReference type="GO" id="GO:0005743">
    <property type="term" value="C:mitochondrial inner membrane"/>
    <property type="evidence" value="ECO:0007669"/>
    <property type="project" value="UniProtKB-SubCell"/>
</dbReference>
<keyword evidence="5" id="KW-0999">Mitochondrion inner membrane</keyword>
<evidence type="ECO:0000256" key="11">
    <source>
        <dbReference type="SAM" id="Phobius"/>
    </source>
</evidence>
<comment type="caution">
    <text evidence="12">The sequence shown here is derived from an EMBL/GenBank/DDBJ whole genome shotgun (WGS) entry which is preliminary data.</text>
</comment>
<dbReference type="OrthoDB" id="186013at2759"/>
<dbReference type="GO" id="GO:0045277">
    <property type="term" value="C:respiratory chain complex IV"/>
    <property type="evidence" value="ECO:0007669"/>
    <property type="project" value="InterPro"/>
</dbReference>
<comment type="subcellular location">
    <subcellularLocation>
        <location evidence="1">Mitochondrion inner membrane</location>
        <topology evidence="1">Single-pass membrane protein</topology>
    </subcellularLocation>
</comment>
<evidence type="ECO:0000313" key="12">
    <source>
        <dbReference type="EMBL" id="KEP49904.1"/>
    </source>
</evidence>
<dbReference type="PANTHER" id="PTHR10707:SF10">
    <property type="entry name" value="CYTOCHROME C OXIDASE SUBUNIT 4"/>
    <property type="match status" value="1"/>
</dbReference>
<dbReference type="FunFam" id="1.10.442.10:FF:000002">
    <property type="entry name" value="Cytochrome c oxidase subunit V"/>
    <property type="match status" value="1"/>
</dbReference>
<dbReference type="InterPro" id="IPR036639">
    <property type="entry name" value="Cyt_c_oxidase_su4_sf"/>
</dbReference>
<evidence type="ECO:0000256" key="3">
    <source>
        <dbReference type="ARBA" id="ARBA00008135"/>
    </source>
</evidence>
<evidence type="ECO:0000313" key="13">
    <source>
        <dbReference type="Proteomes" id="UP000027456"/>
    </source>
</evidence>
<name>A0A074RSR0_9AGAM</name>
<comment type="similarity">
    <text evidence="3">Belongs to the cytochrome c oxidase IV family.</text>
</comment>
<keyword evidence="13" id="KW-1185">Reference proteome</keyword>
<dbReference type="InterPro" id="IPR004203">
    <property type="entry name" value="Cyt_c_oxidase_su4_fam"/>
</dbReference>
<comment type="pathway">
    <text evidence="2">Energy metabolism; oxidative phosphorylation.</text>
</comment>
<dbReference type="Gene3D" id="1.10.442.10">
    <property type="entry name" value="Cytochrome c oxidase subunit IV"/>
    <property type="match status" value="1"/>
</dbReference>
<evidence type="ECO:0000256" key="5">
    <source>
        <dbReference type="ARBA" id="ARBA00022792"/>
    </source>
</evidence>
<evidence type="ECO:0000256" key="1">
    <source>
        <dbReference type="ARBA" id="ARBA00004434"/>
    </source>
</evidence>
<organism evidence="12 13">
    <name type="scientific">Rhizoctonia solani 123E</name>
    <dbReference type="NCBI Taxonomy" id="1423351"/>
    <lineage>
        <taxon>Eukaryota</taxon>
        <taxon>Fungi</taxon>
        <taxon>Dikarya</taxon>
        <taxon>Basidiomycota</taxon>
        <taxon>Agaricomycotina</taxon>
        <taxon>Agaricomycetes</taxon>
        <taxon>Cantharellales</taxon>
        <taxon>Ceratobasidiaceae</taxon>
        <taxon>Rhizoctonia</taxon>
    </lineage>
</organism>
<evidence type="ECO:0000256" key="4">
    <source>
        <dbReference type="ARBA" id="ARBA00022692"/>
    </source>
</evidence>
<dbReference type="EMBL" id="AZST01000309">
    <property type="protein sequence ID" value="KEP49904.1"/>
    <property type="molecule type" value="Genomic_DNA"/>
</dbReference>
<dbReference type="SUPFAM" id="SSF81406">
    <property type="entry name" value="Mitochondrial cytochrome c oxidase subunit IV"/>
    <property type="match status" value="1"/>
</dbReference>
<dbReference type="GO" id="GO:0016491">
    <property type="term" value="F:oxidoreductase activity"/>
    <property type="evidence" value="ECO:0007669"/>
    <property type="project" value="UniProtKB-KW"/>
</dbReference>
<sequence>MNALRISRIAARPRALLNVRAASVTASPIRSSNSAVPLANVEAQWESLSSEEQVEVHRELESLQKRDWKTLSIDEKKAAYFVAFGPHGPRTPTSPPGQTMKVIMGTVAVFALAGGGFGIVRSFGGPVPRTITKEYEQAMNERAIEQKMNPITGITSEGYKGTGFVVSK</sequence>
<proteinExistence type="inferred from homology"/>
<reference evidence="12 13" key="1">
    <citation type="submission" date="2013-12" db="EMBL/GenBank/DDBJ databases">
        <authorList>
            <person name="Cubeta M."/>
            <person name="Pakala S."/>
            <person name="Fedorova N."/>
            <person name="Thomas E."/>
            <person name="Dean R."/>
            <person name="Jabaji S."/>
            <person name="Neate S."/>
            <person name="Toda T."/>
            <person name="Tavantzis S."/>
            <person name="Vilgalys R."/>
            <person name="Bharathan N."/>
            <person name="Pakala S."/>
            <person name="Losada L.S."/>
            <person name="Zafar N."/>
            <person name="Nierman W."/>
        </authorList>
    </citation>
    <scope>NUCLEOTIDE SEQUENCE [LARGE SCALE GENOMIC DNA]</scope>
    <source>
        <strain evidence="12 13">123E</strain>
    </source>
</reference>
<evidence type="ECO:0000256" key="8">
    <source>
        <dbReference type="ARBA" id="ARBA00023002"/>
    </source>
</evidence>
<keyword evidence="4 11" id="KW-0812">Transmembrane</keyword>
<dbReference type="HOGENOM" id="CLU_070101_3_0_1"/>
<dbReference type="PANTHER" id="PTHR10707">
    <property type="entry name" value="CYTOCHROME C OXIDASE SUBUNIT IV"/>
    <property type="match status" value="1"/>
</dbReference>
<gene>
    <name evidence="12" type="ORF">V565_090750</name>
</gene>
<evidence type="ECO:0000256" key="6">
    <source>
        <dbReference type="ARBA" id="ARBA00022946"/>
    </source>
</evidence>
<dbReference type="AlphaFoldDB" id="A0A074RSR0"/>
<dbReference type="Proteomes" id="UP000027456">
    <property type="component" value="Unassembled WGS sequence"/>
</dbReference>
<protein>
    <submittedName>
        <fullName evidence="12">Cytochrome C oxidase, subunit IV/COX5b</fullName>
    </submittedName>
</protein>
<dbReference type="STRING" id="1423351.A0A074RSR0"/>
<dbReference type="CDD" id="cd00922">
    <property type="entry name" value="Cyt_c_Oxidase_IV"/>
    <property type="match status" value="1"/>
</dbReference>
<keyword evidence="10 11" id="KW-0472">Membrane</keyword>
<feature type="transmembrane region" description="Helical" evidence="11">
    <location>
        <begin position="102"/>
        <end position="120"/>
    </location>
</feature>